<accession>A0A2S5DBK3</accession>
<dbReference type="OrthoDB" id="8562553at2"/>
<dbReference type="Proteomes" id="UP000237082">
    <property type="component" value="Unassembled WGS sequence"/>
</dbReference>
<evidence type="ECO:0000313" key="2">
    <source>
        <dbReference type="Proteomes" id="UP000237082"/>
    </source>
</evidence>
<dbReference type="Pfam" id="PF13591">
    <property type="entry name" value="MerR_2"/>
    <property type="match status" value="1"/>
</dbReference>
<comment type="caution">
    <text evidence="1">The sequence shown here is derived from an EMBL/GenBank/DDBJ whole genome shotgun (WGS) entry which is preliminary data.</text>
</comment>
<reference evidence="2" key="1">
    <citation type="submission" date="2018-02" db="EMBL/GenBank/DDBJ databases">
        <authorList>
            <person name="O'Hara-Hanley K."/>
            <person name="Soby S."/>
        </authorList>
    </citation>
    <scope>NUCLEOTIDE SEQUENCE [LARGE SCALE GENOMIC DNA]</scope>
    <source>
        <strain evidence="2">MWU14-2602</strain>
    </source>
</reference>
<dbReference type="AlphaFoldDB" id="A0A2S5DBK3"/>
<dbReference type="EMBL" id="PQWB01000126">
    <property type="protein sequence ID" value="POZ60372.1"/>
    <property type="molecule type" value="Genomic_DNA"/>
</dbReference>
<name>A0A2S5DBK3_9NEIS</name>
<keyword evidence="2" id="KW-1185">Reference proteome</keyword>
<gene>
    <name evidence="1" type="ORF">C2I19_19185</name>
</gene>
<sequence length="105" mass="11925">MDQNQPAVTQGVVVEEQLELTLLELCQASHAEEAFVVRWVREGVLEPLGESPQNWRFRGDALRRAQVAWRLSRDLEINPSGVALVLDLLDELQALRARLDRTGKH</sequence>
<protein>
    <submittedName>
        <fullName evidence="1">MerR family transcriptional regulator</fullName>
    </submittedName>
</protein>
<dbReference type="RefSeq" id="WP_103904232.1">
    <property type="nucleotide sequence ID" value="NZ_PQWB01000126.1"/>
</dbReference>
<proteinExistence type="predicted"/>
<evidence type="ECO:0000313" key="1">
    <source>
        <dbReference type="EMBL" id="POZ60372.1"/>
    </source>
</evidence>
<dbReference type="Gene3D" id="1.10.1660.10">
    <property type="match status" value="1"/>
</dbReference>
<organism evidence="1 2">
    <name type="scientific">Chromobacterium alticapitis</name>
    <dbReference type="NCBI Taxonomy" id="2073169"/>
    <lineage>
        <taxon>Bacteria</taxon>
        <taxon>Pseudomonadati</taxon>
        <taxon>Pseudomonadota</taxon>
        <taxon>Betaproteobacteria</taxon>
        <taxon>Neisseriales</taxon>
        <taxon>Chromobacteriaceae</taxon>
        <taxon>Chromobacterium</taxon>
    </lineage>
</organism>